<dbReference type="EMBL" id="CM001879">
    <property type="protein sequence ID" value="EOX92567.1"/>
    <property type="molecule type" value="Genomic_DNA"/>
</dbReference>
<sequence>MGKENGTFSHRETKNIGMGLDQGEQLAMDIGKPREQTECLSSEVLKLDIGRPWFSTEGNHPRDKRLIG</sequence>
<dbReference type="AlphaFoldDB" id="A0A061DJM8"/>
<dbReference type="InParanoid" id="A0A061DJM8"/>
<organism evidence="2 3">
    <name type="scientific">Theobroma cacao</name>
    <name type="common">Cacao</name>
    <name type="synonym">Cocoa</name>
    <dbReference type="NCBI Taxonomy" id="3641"/>
    <lineage>
        <taxon>Eukaryota</taxon>
        <taxon>Viridiplantae</taxon>
        <taxon>Streptophyta</taxon>
        <taxon>Embryophyta</taxon>
        <taxon>Tracheophyta</taxon>
        <taxon>Spermatophyta</taxon>
        <taxon>Magnoliopsida</taxon>
        <taxon>eudicotyledons</taxon>
        <taxon>Gunneridae</taxon>
        <taxon>Pentapetalae</taxon>
        <taxon>rosids</taxon>
        <taxon>malvids</taxon>
        <taxon>Malvales</taxon>
        <taxon>Malvaceae</taxon>
        <taxon>Byttnerioideae</taxon>
        <taxon>Theobroma</taxon>
    </lineage>
</organism>
<dbReference type="HOGENOM" id="CLU_2799084_0_0_1"/>
<name>A0A061DJM8_THECC</name>
<accession>A0A061DJM8</accession>
<feature type="compositionally biased region" description="Basic and acidic residues" evidence="1">
    <location>
        <begin position="1"/>
        <end position="14"/>
    </location>
</feature>
<gene>
    <name evidence="2" type="ORF">TCM_001504</name>
</gene>
<evidence type="ECO:0000256" key="1">
    <source>
        <dbReference type="SAM" id="MobiDB-lite"/>
    </source>
</evidence>
<keyword evidence="3" id="KW-1185">Reference proteome</keyword>
<evidence type="ECO:0000313" key="2">
    <source>
        <dbReference type="EMBL" id="EOX92567.1"/>
    </source>
</evidence>
<feature type="region of interest" description="Disordered" evidence="1">
    <location>
        <begin position="1"/>
        <end position="22"/>
    </location>
</feature>
<dbReference type="Gramene" id="EOX92567">
    <property type="protein sequence ID" value="EOX92567"/>
    <property type="gene ID" value="TCM_001504"/>
</dbReference>
<protein>
    <submittedName>
        <fullName evidence="2">Uncharacterized protein</fullName>
    </submittedName>
</protein>
<dbReference type="Proteomes" id="UP000026915">
    <property type="component" value="Chromosome 1"/>
</dbReference>
<evidence type="ECO:0000313" key="3">
    <source>
        <dbReference type="Proteomes" id="UP000026915"/>
    </source>
</evidence>
<proteinExistence type="predicted"/>
<reference evidence="2 3" key="1">
    <citation type="journal article" date="2013" name="Genome Biol.">
        <title>The genome sequence of the most widely cultivated cacao type and its use to identify candidate genes regulating pod color.</title>
        <authorList>
            <person name="Motamayor J.C."/>
            <person name="Mockaitis K."/>
            <person name="Schmutz J."/>
            <person name="Haiminen N."/>
            <person name="Iii D.L."/>
            <person name="Cornejo O."/>
            <person name="Findley S.D."/>
            <person name="Zheng P."/>
            <person name="Utro F."/>
            <person name="Royaert S."/>
            <person name="Saski C."/>
            <person name="Jenkins J."/>
            <person name="Podicheti R."/>
            <person name="Zhao M."/>
            <person name="Scheffler B.E."/>
            <person name="Stack J.C."/>
            <person name="Feltus F.A."/>
            <person name="Mustiga G.M."/>
            <person name="Amores F."/>
            <person name="Phillips W."/>
            <person name="Marelli J.P."/>
            <person name="May G.D."/>
            <person name="Shapiro H."/>
            <person name="Ma J."/>
            <person name="Bustamante C.D."/>
            <person name="Schnell R.J."/>
            <person name="Main D."/>
            <person name="Gilbert D."/>
            <person name="Parida L."/>
            <person name="Kuhn D.N."/>
        </authorList>
    </citation>
    <scope>NUCLEOTIDE SEQUENCE [LARGE SCALE GENOMIC DNA]</scope>
    <source>
        <strain evidence="3">cv. Matina 1-6</strain>
    </source>
</reference>